<reference evidence="1 2" key="1">
    <citation type="submission" date="2018-12" db="EMBL/GenBank/DDBJ databases">
        <authorList>
            <consortium name="Pathogen Informatics"/>
        </authorList>
    </citation>
    <scope>NUCLEOTIDE SEQUENCE [LARGE SCALE GENOMIC DNA]</scope>
    <source>
        <strain evidence="1 2">NCTC8284</strain>
    </source>
</reference>
<dbReference type="KEGG" id="rpne:NCTC8284_00021"/>
<accession>A0A3S4VBG5</accession>
<name>A0A3S4VBG5_9PAST</name>
<gene>
    <name evidence="1" type="ORF">NCTC8284_00021</name>
</gene>
<evidence type="ECO:0000313" key="1">
    <source>
        <dbReference type="EMBL" id="VEH64899.1"/>
    </source>
</evidence>
<dbReference type="AlphaFoldDB" id="A0A3S4VBG5"/>
<dbReference type="Proteomes" id="UP000278733">
    <property type="component" value="Chromosome"/>
</dbReference>
<protein>
    <submittedName>
        <fullName evidence="1">Uncharacterized protein</fullName>
    </submittedName>
</protein>
<dbReference type="EMBL" id="LR134405">
    <property type="protein sequence ID" value="VEH64899.1"/>
    <property type="molecule type" value="Genomic_DNA"/>
</dbReference>
<evidence type="ECO:0000313" key="2">
    <source>
        <dbReference type="Proteomes" id="UP000278733"/>
    </source>
</evidence>
<proteinExistence type="predicted"/>
<sequence length="147" mass="16933">MRLKISLFSTALSFQGRIKSPIPTPKVLANFHGGGLNVRYRHPLKLPLCVDGNCSWKTYSPHKHPQNIVQYNRPPQWQVHAVCLKIRGFTHRPHHIINGFFARQSAVNFYDVHIGFVQCRTNHIVHTGIRDGKITAFVTFQILDFCY</sequence>
<organism evidence="1 2">
    <name type="scientific">Rodentibacter pneumotropicus</name>
    <dbReference type="NCBI Taxonomy" id="758"/>
    <lineage>
        <taxon>Bacteria</taxon>
        <taxon>Pseudomonadati</taxon>
        <taxon>Pseudomonadota</taxon>
        <taxon>Gammaproteobacteria</taxon>
        <taxon>Pasteurellales</taxon>
        <taxon>Pasteurellaceae</taxon>
        <taxon>Rodentibacter</taxon>
    </lineage>
</organism>